<dbReference type="Pfam" id="PF07691">
    <property type="entry name" value="PA14"/>
    <property type="match status" value="1"/>
</dbReference>
<comment type="subcellular location">
    <subcellularLocation>
        <location evidence="1">Cell outer membrane</location>
    </subcellularLocation>
</comment>
<comment type="caution">
    <text evidence="8">The sequence shown here is derived from an EMBL/GenBank/DDBJ whole genome shotgun (WGS) entry which is preliminary data.</text>
</comment>
<reference evidence="9" key="1">
    <citation type="journal article" date="2019" name="Int. J. Syst. Evol. Microbiol.">
        <title>The Global Catalogue of Microorganisms (GCM) 10K type strain sequencing project: providing services to taxonomists for standard genome sequencing and annotation.</title>
        <authorList>
            <consortium name="The Broad Institute Genomics Platform"/>
            <consortium name="The Broad Institute Genome Sequencing Center for Infectious Disease"/>
            <person name="Wu L."/>
            <person name="Ma J."/>
        </authorList>
    </citation>
    <scope>NUCLEOTIDE SEQUENCE [LARGE SCALE GENOMIC DNA]</scope>
    <source>
        <strain evidence="9">CCUG 55608</strain>
    </source>
</reference>
<protein>
    <submittedName>
        <fullName evidence="8">OmpA family protein</fullName>
    </submittedName>
</protein>
<evidence type="ECO:0000256" key="3">
    <source>
        <dbReference type="ARBA" id="ARBA00023237"/>
    </source>
</evidence>
<dbReference type="CDD" id="cd07185">
    <property type="entry name" value="OmpA_C-like"/>
    <property type="match status" value="1"/>
</dbReference>
<accession>A0ABW3QN05</accession>
<dbReference type="PANTHER" id="PTHR30329">
    <property type="entry name" value="STATOR ELEMENT OF FLAGELLAR MOTOR COMPLEX"/>
    <property type="match status" value="1"/>
</dbReference>
<dbReference type="InterPro" id="IPR006664">
    <property type="entry name" value="OMP_bac"/>
</dbReference>
<evidence type="ECO:0000259" key="7">
    <source>
        <dbReference type="PROSITE" id="PS51820"/>
    </source>
</evidence>
<dbReference type="InterPro" id="IPR006665">
    <property type="entry name" value="OmpA-like"/>
</dbReference>
<keyword evidence="2 4" id="KW-0472">Membrane</keyword>
<sequence length="345" mass="38366">MITWCLIGGMMGLLIMQTASGQPKSTTVNGLKGEYFDGTNYQRKVLTRMDSQIDFDWEWRSTPGPGIGHSFYSVRWTGKLYAPTTGVYRFTATVDDGIRLWVGGKMVMDVWRLNDSRTFQGEISLKAGQYYDFRVDYFNDVHGGSIRLFWVPPKQTTYTVLSSNFLFRPNYQPPKPVVAKATPKPVAEKPKPRPVIVARSPLGAAAVADKTPAVTASLPAPVITPERFEGLKTGDKLVLKEVFFEQSEYRLLPESYAELNQLVRAMTGNSALQIEIGGHTDNVGDPRLNLALSENRAKVIASYLTQNGIASQRLETRGYGGTRPVADNSTEAGRSKNRRVEFVVK</sequence>
<dbReference type="InterPro" id="IPR050330">
    <property type="entry name" value="Bact_OuterMem_StrucFunc"/>
</dbReference>
<keyword evidence="5" id="KW-0732">Signal</keyword>
<dbReference type="Proteomes" id="UP001597116">
    <property type="component" value="Unassembled WGS sequence"/>
</dbReference>
<evidence type="ECO:0000256" key="4">
    <source>
        <dbReference type="PROSITE-ProRule" id="PRU00473"/>
    </source>
</evidence>
<evidence type="ECO:0000256" key="1">
    <source>
        <dbReference type="ARBA" id="ARBA00004442"/>
    </source>
</evidence>
<keyword evidence="9" id="KW-1185">Reference proteome</keyword>
<evidence type="ECO:0000256" key="2">
    <source>
        <dbReference type="ARBA" id="ARBA00023136"/>
    </source>
</evidence>
<organism evidence="8 9">
    <name type="scientific">Larkinella insperata</name>
    <dbReference type="NCBI Taxonomy" id="332158"/>
    <lineage>
        <taxon>Bacteria</taxon>
        <taxon>Pseudomonadati</taxon>
        <taxon>Bacteroidota</taxon>
        <taxon>Cytophagia</taxon>
        <taxon>Cytophagales</taxon>
        <taxon>Spirosomataceae</taxon>
        <taxon>Larkinella</taxon>
    </lineage>
</organism>
<dbReference type="PANTHER" id="PTHR30329:SF21">
    <property type="entry name" value="LIPOPROTEIN YIAD-RELATED"/>
    <property type="match status" value="1"/>
</dbReference>
<dbReference type="PROSITE" id="PS51123">
    <property type="entry name" value="OMPA_2"/>
    <property type="match status" value="1"/>
</dbReference>
<evidence type="ECO:0000259" key="6">
    <source>
        <dbReference type="PROSITE" id="PS51123"/>
    </source>
</evidence>
<dbReference type="RefSeq" id="WP_265988438.1">
    <property type="nucleotide sequence ID" value="NZ_CP110973.1"/>
</dbReference>
<gene>
    <name evidence="8" type="ORF">ACFQ4C_29060</name>
</gene>
<dbReference type="SMART" id="SM00758">
    <property type="entry name" value="PA14"/>
    <property type="match status" value="1"/>
</dbReference>
<evidence type="ECO:0000256" key="5">
    <source>
        <dbReference type="SAM" id="SignalP"/>
    </source>
</evidence>
<dbReference type="EMBL" id="JBHTLP010000024">
    <property type="protein sequence ID" value="MFD1145216.1"/>
    <property type="molecule type" value="Genomic_DNA"/>
</dbReference>
<feature type="domain" description="PA14" evidence="7">
    <location>
        <begin position="26"/>
        <end position="165"/>
    </location>
</feature>
<dbReference type="InterPro" id="IPR011658">
    <property type="entry name" value="PA14_dom"/>
</dbReference>
<dbReference type="Pfam" id="PF00691">
    <property type="entry name" value="OmpA"/>
    <property type="match status" value="1"/>
</dbReference>
<dbReference type="PRINTS" id="PR01021">
    <property type="entry name" value="OMPADOMAIN"/>
</dbReference>
<keyword evidence="3" id="KW-0998">Cell outer membrane</keyword>
<dbReference type="SUPFAM" id="SSF56988">
    <property type="entry name" value="Anthrax protective antigen"/>
    <property type="match status" value="1"/>
</dbReference>
<feature type="chain" id="PRO_5046086776" evidence="5">
    <location>
        <begin position="22"/>
        <end position="345"/>
    </location>
</feature>
<dbReference type="PROSITE" id="PS51820">
    <property type="entry name" value="PA14"/>
    <property type="match status" value="1"/>
</dbReference>
<evidence type="ECO:0000313" key="9">
    <source>
        <dbReference type="Proteomes" id="UP001597116"/>
    </source>
</evidence>
<dbReference type="PRINTS" id="PR01023">
    <property type="entry name" value="NAFLGMOTY"/>
</dbReference>
<evidence type="ECO:0000313" key="8">
    <source>
        <dbReference type="EMBL" id="MFD1145216.1"/>
    </source>
</evidence>
<dbReference type="Gene3D" id="3.90.182.10">
    <property type="entry name" value="Toxin - Anthrax Protective Antigen,domain 1"/>
    <property type="match status" value="1"/>
</dbReference>
<feature type="signal peptide" evidence="5">
    <location>
        <begin position="1"/>
        <end position="21"/>
    </location>
</feature>
<name>A0ABW3QN05_9BACT</name>
<dbReference type="Gene3D" id="3.30.1330.60">
    <property type="entry name" value="OmpA-like domain"/>
    <property type="match status" value="1"/>
</dbReference>
<proteinExistence type="predicted"/>
<dbReference type="SUPFAM" id="SSF103088">
    <property type="entry name" value="OmpA-like"/>
    <property type="match status" value="1"/>
</dbReference>
<dbReference type="InterPro" id="IPR037524">
    <property type="entry name" value="PA14/GLEYA"/>
</dbReference>
<dbReference type="InterPro" id="IPR036737">
    <property type="entry name" value="OmpA-like_sf"/>
</dbReference>
<feature type="domain" description="OmpA-like" evidence="6">
    <location>
        <begin position="231"/>
        <end position="345"/>
    </location>
</feature>